<dbReference type="OrthoDB" id="21395at2"/>
<keyword evidence="3" id="KW-1185">Reference proteome</keyword>
<evidence type="ECO:0000259" key="1">
    <source>
        <dbReference type="Pfam" id="PF10816"/>
    </source>
</evidence>
<feature type="domain" description="DUF2760" evidence="1">
    <location>
        <begin position="75"/>
        <end position="196"/>
    </location>
</feature>
<evidence type="ECO:0000313" key="3">
    <source>
        <dbReference type="Proteomes" id="UP000294656"/>
    </source>
</evidence>
<dbReference type="RefSeq" id="WP_133504300.1">
    <property type="nucleotide sequence ID" value="NZ_SNXC01000013.1"/>
</dbReference>
<accession>A0A4R6M826</accession>
<comment type="caution">
    <text evidence="2">The sequence shown here is derived from an EMBL/GenBank/DDBJ whole genome shotgun (WGS) entry which is preliminary data.</text>
</comment>
<proteinExistence type="predicted"/>
<dbReference type="Pfam" id="PF10816">
    <property type="entry name" value="DUF2760"/>
    <property type="match status" value="1"/>
</dbReference>
<organism evidence="2 3">
    <name type="scientific">Marinomonas balearica</name>
    <dbReference type="NCBI Taxonomy" id="491947"/>
    <lineage>
        <taxon>Bacteria</taxon>
        <taxon>Pseudomonadati</taxon>
        <taxon>Pseudomonadota</taxon>
        <taxon>Gammaproteobacteria</taxon>
        <taxon>Oceanospirillales</taxon>
        <taxon>Oceanospirillaceae</taxon>
        <taxon>Marinomonas</taxon>
    </lineage>
</organism>
<sequence length="197" mass="21624">MSKEIKSVGFVPRFFGSFGQFFKYMGNGNYAARCSEVSNGSKFEFEVDPKVITEEVEVIREVQIEAPALDTVNSDGALQLLQLLQKEARFIDFTQESIDTYSDEEVGGAARQIHAGCSKVIEQYFSLSAVNEAPENARVEVASDYNPQHTKLEGVIQGDGPFSGTLIHPGWKVTDIKLPQISDTEGLSILAPAEVEV</sequence>
<dbReference type="EMBL" id="SNXC01000013">
    <property type="protein sequence ID" value="TDO96800.1"/>
    <property type="molecule type" value="Genomic_DNA"/>
</dbReference>
<reference evidence="2 3" key="1">
    <citation type="submission" date="2019-03" db="EMBL/GenBank/DDBJ databases">
        <title>Genomic Encyclopedia of Type Strains, Phase III (KMG-III): the genomes of soil and plant-associated and newly described type strains.</title>
        <authorList>
            <person name="Whitman W."/>
        </authorList>
    </citation>
    <scope>NUCLEOTIDE SEQUENCE [LARGE SCALE GENOMIC DNA]</scope>
    <source>
        <strain evidence="2 3">CECT 7378</strain>
    </source>
</reference>
<protein>
    <submittedName>
        <fullName evidence="2">Uncharacterized protein DUF2760</fullName>
    </submittedName>
</protein>
<name>A0A4R6M826_9GAMM</name>
<dbReference type="InterPro" id="IPR021212">
    <property type="entry name" value="DUF2760"/>
</dbReference>
<gene>
    <name evidence="2" type="ORF">DFP79_2569</name>
</gene>
<dbReference type="AlphaFoldDB" id="A0A4R6M826"/>
<dbReference type="Proteomes" id="UP000294656">
    <property type="component" value="Unassembled WGS sequence"/>
</dbReference>
<evidence type="ECO:0000313" key="2">
    <source>
        <dbReference type="EMBL" id="TDO96800.1"/>
    </source>
</evidence>